<proteinExistence type="predicted"/>
<evidence type="ECO:0000256" key="1">
    <source>
        <dbReference type="ARBA" id="ARBA00004123"/>
    </source>
</evidence>
<feature type="compositionally biased region" description="Basic and acidic residues" evidence="11">
    <location>
        <begin position="430"/>
        <end position="449"/>
    </location>
</feature>
<gene>
    <name evidence="13" type="ORF">ACHAW5_000789</name>
</gene>
<dbReference type="Proteomes" id="UP001530315">
    <property type="component" value="Unassembled WGS sequence"/>
</dbReference>
<keyword evidence="7" id="KW-0371">Homeobox</keyword>
<dbReference type="PANTHER" id="PTHR12628:SF10">
    <property type="entry name" value="HOMEOBOX DOMAIN-CONTAINING PROTEIN"/>
    <property type="match status" value="1"/>
</dbReference>
<dbReference type="CDD" id="cd15504">
    <property type="entry name" value="PHD_PRHA_like"/>
    <property type="match status" value="1"/>
</dbReference>
<accession>A0ABD3Q157</accession>
<comment type="subcellular location">
    <subcellularLocation>
        <location evidence="1">Nucleus</location>
    </subcellularLocation>
</comment>
<evidence type="ECO:0000256" key="6">
    <source>
        <dbReference type="ARBA" id="ARBA00023125"/>
    </source>
</evidence>
<keyword evidence="9" id="KW-0539">Nucleus</keyword>
<dbReference type="GO" id="GO:0003677">
    <property type="term" value="F:DNA binding"/>
    <property type="evidence" value="ECO:0007669"/>
    <property type="project" value="UniProtKB-KW"/>
</dbReference>
<feature type="compositionally biased region" description="Polar residues" evidence="11">
    <location>
        <begin position="453"/>
        <end position="470"/>
    </location>
</feature>
<evidence type="ECO:0000313" key="14">
    <source>
        <dbReference type="Proteomes" id="UP001530315"/>
    </source>
</evidence>
<keyword evidence="3 10" id="KW-0863">Zinc-finger</keyword>
<dbReference type="PROSITE" id="PS50016">
    <property type="entry name" value="ZF_PHD_2"/>
    <property type="match status" value="1"/>
</dbReference>
<dbReference type="GO" id="GO:0008270">
    <property type="term" value="F:zinc ion binding"/>
    <property type="evidence" value="ECO:0007669"/>
    <property type="project" value="UniProtKB-KW"/>
</dbReference>
<feature type="domain" description="PHD-type" evidence="12">
    <location>
        <begin position="242"/>
        <end position="305"/>
    </location>
</feature>
<dbReference type="EMBL" id="JALLAZ020000502">
    <property type="protein sequence ID" value="KAL3793787.1"/>
    <property type="molecule type" value="Genomic_DNA"/>
</dbReference>
<evidence type="ECO:0000256" key="5">
    <source>
        <dbReference type="ARBA" id="ARBA00023015"/>
    </source>
</evidence>
<keyword evidence="2" id="KW-0479">Metal-binding</keyword>
<keyword evidence="14" id="KW-1185">Reference proteome</keyword>
<dbReference type="PROSITE" id="PS01359">
    <property type="entry name" value="ZF_PHD_1"/>
    <property type="match status" value="1"/>
</dbReference>
<sequence length="540" mass="60435">MTSDIVGIGQCNKHSIRCHDIFSDKCNNDHAIAKLERKFEDLSAHLKSQLLHSELTSRSRGIIKSSLSTIRTAEHSLRSITETSKARKALAERIESQLGLPQELCQCVMRIAASKTRVRELILNLENVIRSRPLRHDPPNVVQLLTCSKRSSADDDDEKSHPIITGNAIDGGESISDPVSELMQWYLQHGGSAQDVGKDFLHLFPEGTLKRRRYEPRTGEAHINAEAGVGDESSVTSISLEDLTCWNCHGTHATDENDMVLCDGMGCYRSFHMKCLEPQLTFEDIHKNISGEEDDAWFCPLCTANANLTHFAQIEYLGDDWESPSKKNKIGDGNSNGDSGRRMKEWETAKDVFPEAPFELRVAQKLKENTRDEETTTFLAQSLGIFTGSSHKDDDSDVSSANQFLLAEEDESDDDFDHEEVESLDEESFAEDRDMERQLLKEKIGREELDALSVTSGDGSDSDLRNSSSAGLDDGSIDARNHRPRRSKRKRFAFSKKAGDGDDYTLRESHVVMPSSDVGTVDVANIVPGKRRRTQVDYRK</sequence>
<evidence type="ECO:0000256" key="10">
    <source>
        <dbReference type="PROSITE-ProRule" id="PRU00146"/>
    </source>
</evidence>
<dbReference type="SMART" id="SM00249">
    <property type="entry name" value="PHD"/>
    <property type="match status" value="1"/>
</dbReference>
<keyword evidence="6" id="KW-0238">DNA-binding</keyword>
<dbReference type="GO" id="GO:0005634">
    <property type="term" value="C:nucleus"/>
    <property type="evidence" value="ECO:0007669"/>
    <property type="project" value="UniProtKB-SubCell"/>
</dbReference>
<evidence type="ECO:0000259" key="12">
    <source>
        <dbReference type="PROSITE" id="PS50016"/>
    </source>
</evidence>
<keyword evidence="4" id="KW-0862">Zinc</keyword>
<dbReference type="InterPro" id="IPR011011">
    <property type="entry name" value="Znf_FYVE_PHD"/>
</dbReference>
<dbReference type="AlphaFoldDB" id="A0ABD3Q157"/>
<feature type="region of interest" description="Disordered" evidence="11">
    <location>
        <begin position="151"/>
        <end position="170"/>
    </location>
</feature>
<keyword evidence="8" id="KW-0804">Transcription</keyword>
<dbReference type="SUPFAM" id="SSF57903">
    <property type="entry name" value="FYVE/PHD zinc finger"/>
    <property type="match status" value="1"/>
</dbReference>
<evidence type="ECO:0000256" key="9">
    <source>
        <dbReference type="ARBA" id="ARBA00023242"/>
    </source>
</evidence>
<evidence type="ECO:0000313" key="13">
    <source>
        <dbReference type="EMBL" id="KAL3793787.1"/>
    </source>
</evidence>
<evidence type="ECO:0000256" key="8">
    <source>
        <dbReference type="ARBA" id="ARBA00023163"/>
    </source>
</evidence>
<feature type="compositionally biased region" description="Basic and acidic residues" evidence="11">
    <location>
        <begin position="497"/>
        <end position="510"/>
    </location>
</feature>
<dbReference type="InterPro" id="IPR045876">
    <property type="entry name" value="PRHA-like_PHD-finger"/>
</dbReference>
<dbReference type="Gene3D" id="3.30.40.10">
    <property type="entry name" value="Zinc/RING finger domain, C3HC4 (zinc finger)"/>
    <property type="match status" value="1"/>
</dbReference>
<dbReference type="PANTHER" id="PTHR12628">
    <property type="entry name" value="POLYCOMB-LIKE TRANSCRIPTION FACTOR"/>
    <property type="match status" value="1"/>
</dbReference>
<feature type="region of interest" description="Disordered" evidence="11">
    <location>
        <begin position="322"/>
        <end position="342"/>
    </location>
</feature>
<dbReference type="InterPro" id="IPR019787">
    <property type="entry name" value="Znf_PHD-finger"/>
</dbReference>
<organism evidence="13 14">
    <name type="scientific">Stephanodiscus triporus</name>
    <dbReference type="NCBI Taxonomy" id="2934178"/>
    <lineage>
        <taxon>Eukaryota</taxon>
        <taxon>Sar</taxon>
        <taxon>Stramenopiles</taxon>
        <taxon>Ochrophyta</taxon>
        <taxon>Bacillariophyta</taxon>
        <taxon>Coscinodiscophyceae</taxon>
        <taxon>Thalassiosirophycidae</taxon>
        <taxon>Stephanodiscales</taxon>
        <taxon>Stephanodiscaceae</taxon>
        <taxon>Stephanodiscus</taxon>
    </lineage>
</organism>
<evidence type="ECO:0000256" key="3">
    <source>
        <dbReference type="ARBA" id="ARBA00022771"/>
    </source>
</evidence>
<feature type="compositionally biased region" description="Acidic residues" evidence="11">
    <location>
        <begin position="409"/>
        <end position="429"/>
    </location>
</feature>
<dbReference type="InterPro" id="IPR001965">
    <property type="entry name" value="Znf_PHD"/>
</dbReference>
<dbReference type="InterPro" id="IPR019786">
    <property type="entry name" value="Zinc_finger_PHD-type_CS"/>
</dbReference>
<evidence type="ECO:0000256" key="11">
    <source>
        <dbReference type="SAM" id="MobiDB-lite"/>
    </source>
</evidence>
<dbReference type="InterPro" id="IPR013083">
    <property type="entry name" value="Znf_RING/FYVE/PHD"/>
</dbReference>
<keyword evidence="5" id="KW-0805">Transcription regulation</keyword>
<protein>
    <recommendedName>
        <fullName evidence="12">PHD-type domain-containing protein</fullName>
    </recommendedName>
</protein>
<comment type="caution">
    <text evidence="13">The sequence shown here is derived from an EMBL/GenBank/DDBJ whole genome shotgun (WGS) entry which is preliminary data.</text>
</comment>
<reference evidence="13 14" key="1">
    <citation type="submission" date="2024-10" db="EMBL/GenBank/DDBJ databases">
        <title>Updated reference genomes for cyclostephanoid diatoms.</title>
        <authorList>
            <person name="Roberts W.R."/>
            <person name="Alverson A.J."/>
        </authorList>
    </citation>
    <scope>NUCLEOTIDE SEQUENCE [LARGE SCALE GENOMIC DNA]</scope>
    <source>
        <strain evidence="13 14">AJA276-08</strain>
    </source>
</reference>
<evidence type="ECO:0000256" key="4">
    <source>
        <dbReference type="ARBA" id="ARBA00022833"/>
    </source>
</evidence>
<feature type="compositionally biased region" description="Basic residues" evidence="11">
    <location>
        <begin position="482"/>
        <end position="494"/>
    </location>
</feature>
<evidence type="ECO:0000256" key="2">
    <source>
        <dbReference type="ARBA" id="ARBA00022723"/>
    </source>
</evidence>
<name>A0ABD3Q157_9STRA</name>
<dbReference type="Pfam" id="PF00628">
    <property type="entry name" value="PHD"/>
    <property type="match status" value="1"/>
</dbReference>
<feature type="region of interest" description="Disordered" evidence="11">
    <location>
        <begin position="409"/>
        <end position="540"/>
    </location>
</feature>
<evidence type="ECO:0000256" key="7">
    <source>
        <dbReference type="ARBA" id="ARBA00023155"/>
    </source>
</evidence>